<evidence type="ECO:0000313" key="13">
    <source>
        <dbReference type="EMBL" id="AHG00448.1"/>
    </source>
</evidence>
<protein>
    <recommendedName>
        <fullName evidence="11">Protease HtpX homolog</fullName>
        <ecNumber evidence="11">3.4.24.-</ecNumber>
    </recommendedName>
</protein>
<dbReference type="HOGENOM" id="CLU_042266_0_0_2"/>
<evidence type="ECO:0000256" key="4">
    <source>
        <dbReference type="ARBA" id="ARBA00022692"/>
    </source>
</evidence>
<dbReference type="GO" id="GO:0004222">
    <property type="term" value="F:metalloendopeptidase activity"/>
    <property type="evidence" value="ECO:0007669"/>
    <property type="project" value="UniProtKB-UniRule"/>
</dbReference>
<comment type="cofactor">
    <cofactor evidence="11">
        <name>Zn(2+)</name>
        <dbReference type="ChEBI" id="CHEBI:29105"/>
    </cofactor>
    <text evidence="11">Binds 1 zinc ion per subunit.</text>
</comment>
<feature type="transmembrane region" description="Helical" evidence="11">
    <location>
        <begin position="224"/>
        <end position="252"/>
    </location>
</feature>
<evidence type="ECO:0000256" key="5">
    <source>
        <dbReference type="ARBA" id="ARBA00022723"/>
    </source>
</evidence>
<dbReference type="GeneID" id="25146340"/>
<evidence type="ECO:0000256" key="6">
    <source>
        <dbReference type="ARBA" id="ARBA00022801"/>
    </source>
</evidence>
<dbReference type="Proteomes" id="UP000019024">
    <property type="component" value="Chromosome"/>
</dbReference>
<feature type="transmembrane region" description="Helical" evidence="11">
    <location>
        <begin position="183"/>
        <end position="204"/>
    </location>
</feature>
<dbReference type="eggNOG" id="arCOG01331">
    <property type="taxonomic scope" value="Archaea"/>
</dbReference>
<comment type="subcellular location">
    <subcellularLocation>
        <location evidence="11">Cell membrane</location>
        <topology evidence="11">Multi-pass membrane protein</topology>
    </subcellularLocation>
</comment>
<dbReference type="GO" id="GO:0006508">
    <property type="term" value="P:proteolysis"/>
    <property type="evidence" value="ECO:0007669"/>
    <property type="project" value="UniProtKB-KW"/>
</dbReference>
<dbReference type="InterPro" id="IPR001915">
    <property type="entry name" value="Peptidase_M48"/>
</dbReference>
<dbReference type="HAMAP" id="MF_00188">
    <property type="entry name" value="Pept_M48_protease_HtpX"/>
    <property type="match status" value="1"/>
</dbReference>
<dbReference type="PATRIC" id="fig|797299.3.peg.2655"/>
<dbReference type="GO" id="GO:0005886">
    <property type="term" value="C:plasma membrane"/>
    <property type="evidence" value="ECO:0007669"/>
    <property type="project" value="UniProtKB-SubCell"/>
</dbReference>
<evidence type="ECO:0000256" key="11">
    <source>
        <dbReference type="HAMAP-Rule" id="MF_00188"/>
    </source>
</evidence>
<dbReference type="EC" id="3.4.24.-" evidence="11"/>
<organism evidence="13 14">
    <name type="scientific">Halostagnicola larsenii XH-48</name>
    <dbReference type="NCBI Taxonomy" id="797299"/>
    <lineage>
        <taxon>Archaea</taxon>
        <taxon>Methanobacteriati</taxon>
        <taxon>Methanobacteriota</taxon>
        <taxon>Stenosarchaea group</taxon>
        <taxon>Halobacteria</taxon>
        <taxon>Halobacteriales</taxon>
        <taxon>Natrialbaceae</taxon>
        <taxon>Halostagnicola</taxon>
    </lineage>
</organism>
<dbReference type="PANTHER" id="PTHR43221:SF2">
    <property type="entry name" value="PROTEASE HTPX HOMOLOG"/>
    <property type="match status" value="1"/>
</dbReference>
<keyword evidence="13" id="KW-0346">Stress response</keyword>
<keyword evidence="10 11" id="KW-0472">Membrane</keyword>
<evidence type="ECO:0000313" key="14">
    <source>
        <dbReference type="Proteomes" id="UP000019024"/>
    </source>
</evidence>
<evidence type="ECO:0000256" key="2">
    <source>
        <dbReference type="ARBA" id="ARBA00022475"/>
    </source>
</evidence>
<keyword evidence="2 11" id="KW-1003">Cell membrane</keyword>
<keyword evidence="8 11" id="KW-1133">Transmembrane helix</keyword>
<reference evidence="13 14" key="1">
    <citation type="submission" date="2014-01" db="EMBL/GenBank/DDBJ databases">
        <authorList>
            <consortium name="DOE Joint Genome Institute"/>
            <person name="Anderson I."/>
            <person name="Huntemann M."/>
            <person name="Han J."/>
            <person name="Chen A."/>
            <person name="Kyrpides N."/>
            <person name="Mavromatis K."/>
            <person name="Markowitz V."/>
            <person name="Palaniappan K."/>
            <person name="Ivanova N."/>
            <person name="Schaumberg A."/>
            <person name="Pati A."/>
            <person name="Liolios K."/>
            <person name="Nordberg H.P."/>
            <person name="Cantor M.N."/>
            <person name="Hua S.X."/>
            <person name="Woyke T."/>
        </authorList>
    </citation>
    <scope>NUCLEOTIDE SEQUENCE [LARGE SCALE GENOMIC DNA]</scope>
    <source>
        <strain evidence="13 14">XH-48</strain>
    </source>
</reference>
<dbReference type="STRING" id="797299.HALLA_18245"/>
<proteinExistence type="inferred from homology"/>
<gene>
    <name evidence="11" type="primary">htpX</name>
    <name evidence="13" type="ORF">HALLA_18245</name>
</gene>
<feature type="transmembrane region" description="Helical" evidence="11">
    <location>
        <begin position="63"/>
        <end position="84"/>
    </location>
</feature>
<dbReference type="AlphaFoldDB" id="W0JTV4"/>
<dbReference type="KEGG" id="hlr:HALLA_18245"/>
<keyword evidence="7 11" id="KW-0862">Zinc</keyword>
<keyword evidence="9 11" id="KW-0482">Metalloprotease</keyword>
<feature type="transmembrane region" description="Helical" evidence="11">
    <location>
        <begin position="21"/>
        <end position="43"/>
    </location>
</feature>
<dbReference type="CDD" id="cd07327">
    <property type="entry name" value="M48B_HtpX_like"/>
    <property type="match status" value="1"/>
</dbReference>
<dbReference type="RefSeq" id="WP_049953696.1">
    <property type="nucleotide sequence ID" value="NZ_CP007055.1"/>
</dbReference>
<keyword evidence="14" id="KW-1185">Reference proteome</keyword>
<comment type="similarity">
    <text evidence="1 11">Belongs to the peptidase M48B family.</text>
</comment>
<dbReference type="Pfam" id="PF01435">
    <property type="entry name" value="Peptidase_M48"/>
    <property type="match status" value="1"/>
</dbReference>
<feature type="binding site" evidence="11">
    <location>
        <position position="260"/>
    </location>
    <ligand>
        <name>Zn(2+)</name>
        <dbReference type="ChEBI" id="CHEBI:29105"/>
        <note>catalytic</note>
    </ligand>
</feature>
<evidence type="ECO:0000256" key="8">
    <source>
        <dbReference type="ARBA" id="ARBA00022989"/>
    </source>
</evidence>
<sequence length="351" mass="37712">MSSRLAASVALESDRELRLRTALALFFIVVLPFAFVYTFVFLLNTVGIALLEWANERPYTGEFYVDPLLLVVVILGGLVIQYLYGPSAVLGSVGANRVDAESYPTVHAMVTRLAAQADVPKPDVAVIDSEVPNAFAVAGGNTEAVVVTTGLLELLSEDELEATLAHELAHLANHDARVMTTAWLLPTITYYLAIIAFTILYWFVRILGSGGGSSGGDRDGRALLVAIVVIVVTTVLTLAVSAMFWFASVLLYRLLSRYREHAADRAAATITGSPAALASALEKIDGAMPEVPDEDLRALDGGVEALYLAPLESRAFSSAELISTDIFPDTHPPTAERLEHLRDLEREGVGA</sequence>
<name>W0JTV4_9EURY</name>
<dbReference type="Gene3D" id="3.30.2010.10">
    <property type="entry name" value="Metalloproteases ('zincins'), catalytic domain"/>
    <property type="match status" value="1"/>
</dbReference>
<evidence type="ECO:0000256" key="7">
    <source>
        <dbReference type="ARBA" id="ARBA00022833"/>
    </source>
</evidence>
<evidence type="ECO:0000256" key="1">
    <source>
        <dbReference type="ARBA" id="ARBA00009779"/>
    </source>
</evidence>
<evidence type="ECO:0000256" key="3">
    <source>
        <dbReference type="ARBA" id="ARBA00022670"/>
    </source>
</evidence>
<evidence type="ECO:0000256" key="10">
    <source>
        <dbReference type="ARBA" id="ARBA00023136"/>
    </source>
</evidence>
<keyword evidence="5 11" id="KW-0479">Metal-binding</keyword>
<feature type="binding site" evidence="11">
    <location>
        <position position="166"/>
    </location>
    <ligand>
        <name>Zn(2+)</name>
        <dbReference type="ChEBI" id="CHEBI:29105"/>
        <note>catalytic</note>
    </ligand>
</feature>
<feature type="binding site" evidence="11">
    <location>
        <position position="170"/>
    </location>
    <ligand>
        <name>Zn(2+)</name>
        <dbReference type="ChEBI" id="CHEBI:29105"/>
        <note>catalytic</note>
    </ligand>
</feature>
<feature type="active site" evidence="11">
    <location>
        <position position="167"/>
    </location>
</feature>
<keyword evidence="3 11" id="KW-0645">Protease</keyword>
<keyword evidence="6 11" id="KW-0378">Hydrolase</keyword>
<dbReference type="InterPro" id="IPR050083">
    <property type="entry name" value="HtpX_protease"/>
</dbReference>
<accession>W0JTV4</accession>
<dbReference type="OrthoDB" id="28389at2157"/>
<dbReference type="PANTHER" id="PTHR43221">
    <property type="entry name" value="PROTEASE HTPX"/>
    <property type="match status" value="1"/>
</dbReference>
<dbReference type="GO" id="GO:0008270">
    <property type="term" value="F:zinc ion binding"/>
    <property type="evidence" value="ECO:0007669"/>
    <property type="project" value="UniProtKB-UniRule"/>
</dbReference>
<dbReference type="InterPro" id="IPR022919">
    <property type="entry name" value="Pept_M48_protease_HtpX"/>
</dbReference>
<evidence type="ECO:0000259" key="12">
    <source>
        <dbReference type="Pfam" id="PF01435"/>
    </source>
</evidence>
<feature type="domain" description="Peptidase M48" evidence="12">
    <location>
        <begin position="104"/>
        <end position="344"/>
    </location>
</feature>
<evidence type="ECO:0000256" key="9">
    <source>
        <dbReference type="ARBA" id="ARBA00023049"/>
    </source>
</evidence>
<keyword evidence="4 11" id="KW-0812">Transmembrane</keyword>
<dbReference type="EMBL" id="CP007055">
    <property type="protein sequence ID" value="AHG00448.1"/>
    <property type="molecule type" value="Genomic_DNA"/>
</dbReference>